<dbReference type="GO" id="GO:0005868">
    <property type="term" value="C:cytoplasmic dynein complex"/>
    <property type="evidence" value="ECO:0007669"/>
    <property type="project" value="TreeGrafter"/>
</dbReference>
<evidence type="ECO:0000256" key="1">
    <source>
        <dbReference type="ARBA" id="ARBA00005361"/>
    </source>
</evidence>
<comment type="similarity">
    <text evidence="1">Belongs to the dynein light chain Tctex-type family.</text>
</comment>
<dbReference type="AlphaFoldDB" id="A0AAV7I7X6"/>
<evidence type="ECO:0000256" key="2">
    <source>
        <dbReference type="SAM" id="MobiDB-lite"/>
    </source>
</evidence>
<keyword evidence="4" id="KW-1185">Reference proteome</keyword>
<feature type="compositionally biased region" description="Polar residues" evidence="2">
    <location>
        <begin position="19"/>
        <end position="30"/>
    </location>
</feature>
<gene>
    <name evidence="3" type="ORF">KQX54_006796</name>
</gene>
<dbReference type="PANTHER" id="PTHR21255:SF65">
    <property type="entry name" value="TCTEX1 DOMAIN-CONTAINING PROTEIN 2"/>
    <property type="match status" value="1"/>
</dbReference>
<accession>A0AAV7I7X6</accession>
<dbReference type="Proteomes" id="UP000826195">
    <property type="component" value="Unassembled WGS sequence"/>
</dbReference>
<feature type="region of interest" description="Disordered" evidence="2">
    <location>
        <begin position="1"/>
        <end position="34"/>
    </location>
</feature>
<dbReference type="Pfam" id="PF03645">
    <property type="entry name" value="Tctex-1"/>
    <property type="match status" value="1"/>
</dbReference>
<dbReference type="InterPro" id="IPR038586">
    <property type="entry name" value="Tctex-1-like_sf"/>
</dbReference>
<dbReference type="EMBL" id="JAHXZJ010002237">
    <property type="protein sequence ID" value="KAH0546141.1"/>
    <property type="molecule type" value="Genomic_DNA"/>
</dbReference>
<dbReference type="GO" id="GO:0007018">
    <property type="term" value="P:microtubule-based movement"/>
    <property type="evidence" value="ECO:0007669"/>
    <property type="project" value="TreeGrafter"/>
</dbReference>
<dbReference type="CDD" id="cd21451">
    <property type="entry name" value="DLC-like_TCTEX1D"/>
    <property type="match status" value="1"/>
</dbReference>
<comment type="caution">
    <text evidence="3">The sequence shown here is derived from an EMBL/GenBank/DDBJ whole genome shotgun (WGS) entry which is preliminary data.</text>
</comment>
<organism evidence="3 4">
    <name type="scientific">Cotesia glomerata</name>
    <name type="common">Lepidopteran parasitic wasp</name>
    <name type="synonym">Apanteles glomeratus</name>
    <dbReference type="NCBI Taxonomy" id="32391"/>
    <lineage>
        <taxon>Eukaryota</taxon>
        <taxon>Metazoa</taxon>
        <taxon>Ecdysozoa</taxon>
        <taxon>Arthropoda</taxon>
        <taxon>Hexapoda</taxon>
        <taxon>Insecta</taxon>
        <taxon>Pterygota</taxon>
        <taxon>Neoptera</taxon>
        <taxon>Endopterygota</taxon>
        <taxon>Hymenoptera</taxon>
        <taxon>Apocrita</taxon>
        <taxon>Ichneumonoidea</taxon>
        <taxon>Braconidae</taxon>
        <taxon>Microgastrinae</taxon>
        <taxon>Cotesia</taxon>
    </lineage>
</organism>
<dbReference type="GO" id="GO:0045505">
    <property type="term" value="F:dynein intermediate chain binding"/>
    <property type="evidence" value="ECO:0007669"/>
    <property type="project" value="TreeGrafter"/>
</dbReference>
<dbReference type="Gene3D" id="3.30.1140.40">
    <property type="entry name" value="Tctex-1"/>
    <property type="match status" value="1"/>
</dbReference>
<protein>
    <submittedName>
        <fullName evidence="3">Uncharacterized protein</fullName>
    </submittedName>
</protein>
<dbReference type="GO" id="GO:0005737">
    <property type="term" value="C:cytoplasm"/>
    <property type="evidence" value="ECO:0007669"/>
    <property type="project" value="TreeGrafter"/>
</dbReference>
<proteinExistence type="inferred from homology"/>
<feature type="compositionally biased region" description="Low complexity" evidence="2">
    <location>
        <begin position="7"/>
        <end position="16"/>
    </location>
</feature>
<evidence type="ECO:0000313" key="3">
    <source>
        <dbReference type="EMBL" id="KAH0546141.1"/>
    </source>
</evidence>
<sequence length="173" mass="19564">MSIPSQKTLSKTSKLSIQRGLSQTSTNKSRPGSLLSLGIHRGSVAFRIGKAGFKVPRYQNTYQLESTNPFSHNIVDKILKNIMTTKLTGVTYNPILCLQLCQDIAIQVKKQIYKADFSRYKYIVVISIIEKASQGVHESMGFLWDDQRDTYSKYVFENSQFYAIGIAAGVYYE</sequence>
<dbReference type="InterPro" id="IPR005334">
    <property type="entry name" value="Tctex-1-like"/>
</dbReference>
<evidence type="ECO:0000313" key="4">
    <source>
        <dbReference type="Proteomes" id="UP000826195"/>
    </source>
</evidence>
<name>A0AAV7I7X6_COTGL</name>
<dbReference type="PANTHER" id="PTHR21255">
    <property type="entry name" value="T-COMPLEX-ASSOCIATED-TESTIS-EXPRESSED 1/ DYNEIN LIGHT CHAIN"/>
    <property type="match status" value="1"/>
</dbReference>
<reference evidence="3 4" key="1">
    <citation type="journal article" date="2021" name="J. Hered.">
        <title>A chromosome-level genome assembly of the parasitoid wasp, Cotesia glomerata (Hymenoptera: Braconidae).</title>
        <authorList>
            <person name="Pinto B.J."/>
            <person name="Weis J.J."/>
            <person name="Gamble T."/>
            <person name="Ode P.J."/>
            <person name="Paul R."/>
            <person name="Zaspel J.M."/>
        </authorList>
    </citation>
    <scope>NUCLEOTIDE SEQUENCE [LARGE SCALE GENOMIC DNA]</scope>
    <source>
        <strain evidence="3">CgM1</strain>
    </source>
</reference>